<gene>
    <name evidence="3" type="ORF">CAL24_08285</name>
</gene>
<feature type="signal peptide" evidence="2">
    <location>
        <begin position="1"/>
        <end position="21"/>
    </location>
</feature>
<proteinExistence type="predicted"/>
<comment type="caution">
    <text evidence="3">The sequence shown here is derived from an EMBL/GenBank/DDBJ whole genome shotgun (WGS) entry which is preliminary data.</text>
</comment>
<sequence length="91" mass="9877">MIYAAVGLHFLSFLVGLTAQAISTDIYRAQANEFSKHVAGADPEEIVAFELIRTANIPKNRTAAIGYCLALMWMAGGWLFILAAVMIMSTP</sequence>
<accession>A0A261W0K3</accession>
<keyword evidence="4" id="KW-1185">Reference proteome</keyword>
<keyword evidence="2" id="KW-0732">Signal</keyword>
<evidence type="ECO:0000256" key="1">
    <source>
        <dbReference type="SAM" id="Phobius"/>
    </source>
</evidence>
<keyword evidence="1" id="KW-0812">Transmembrane</keyword>
<keyword evidence="1" id="KW-0472">Membrane</keyword>
<protein>
    <submittedName>
        <fullName evidence="3">Uncharacterized protein</fullName>
    </submittedName>
</protein>
<evidence type="ECO:0000313" key="3">
    <source>
        <dbReference type="EMBL" id="OZI79898.1"/>
    </source>
</evidence>
<evidence type="ECO:0000256" key="2">
    <source>
        <dbReference type="SAM" id="SignalP"/>
    </source>
</evidence>
<evidence type="ECO:0000313" key="4">
    <source>
        <dbReference type="Proteomes" id="UP000215633"/>
    </source>
</evidence>
<dbReference type="EMBL" id="NEVT01000003">
    <property type="protein sequence ID" value="OZI79898.1"/>
    <property type="molecule type" value="Genomic_DNA"/>
</dbReference>
<reference evidence="4" key="1">
    <citation type="submission" date="2017-05" db="EMBL/GenBank/DDBJ databases">
        <title>Complete and WGS of Bordetella genogroups.</title>
        <authorList>
            <person name="Spilker T."/>
            <person name="Lipuma J."/>
        </authorList>
    </citation>
    <scope>NUCLEOTIDE SEQUENCE [LARGE SCALE GENOMIC DNA]</scope>
    <source>
        <strain evidence="4">AU8256</strain>
    </source>
</reference>
<organism evidence="3 4">
    <name type="scientific">Bordetella genomosp. 2</name>
    <dbReference type="NCBI Taxonomy" id="1983456"/>
    <lineage>
        <taxon>Bacteria</taxon>
        <taxon>Pseudomonadati</taxon>
        <taxon>Pseudomonadota</taxon>
        <taxon>Betaproteobacteria</taxon>
        <taxon>Burkholderiales</taxon>
        <taxon>Alcaligenaceae</taxon>
        <taxon>Bordetella</taxon>
    </lineage>
</organism>
<dbReference type="Proteomes" id="UP000215633">
    <property type="component" value="Unassembled WGS sequence"/>
</dbReference>
<name>A0A261W0K3_9BORD</name>
<keyword evidence="1" id="KW-1133">Transmembrane helix</keyword>
<feature type="chain" id="PRO_5013125449" evidence="2">
    <location>
        <begin position="22"/>
        <end position="91"/>
    </location>
</feature>
<dbReference type="AlphaFoldDB" id="A0A261W0K3"/>
<feature type="transmembrane region" description="Helical" evidence="1">
    <location>
        <begin position="64"/>
        <end position="88"/>
    </location>
</feature>